<protein>
    <submittedName>
        <fullName evidence="6">EGF-like domain-containing protein</fullName>
    </submittedName>
</protein>
<dbReference type="PANTHER" id="PTHR31378">
    <property type="entry name" value="EGF-LIKE DOMAIN-CONTAINING PROTEIN-RELATED-RELATED"/>
    <property type="match status" value="1"/>
</dbReference>
<dbReference type="Pfam" id="PF23033">
    <property type="entry name" value="DUF7034"/>
    <property type="match status" value="1"/>
</dbReference>
<dbReference type="InterPro" id="IPR055462">
    <property type="entry name" value="DUF7034"/>
</dbReference>
<dbReference type="VEuPathDB" id="AmoebaDB:DDB_G0280867"/>
<organism evidence="6 7">
    <name type="scientific">Dictyostelium discoideum</name>
    <name type="common">Social amoeba</name>
    <dbReference type="NCBI Taxonomy" id="44689"/>
    <lineage>
        <taxon>Eukaryota</taxon>
        <taxon>Amoebozoa</taxon>
        <taxon>Evosea</taxon>
        <taxon>Eumycetozoa</taxon>
        <taxon>Dictyostelia</taxon>
        <taxon>Dictyosteliales</taxon>
        <taxon>Dictyosteliaceae</taxon>
        <taxon>Dictyostelium</taxon>
    </lineage>
</organism>
<evidence type="ECO:0000313" key="6">
    <source>
        <dbReference type="EMBL" id="EAL66975.1"/>
    </source>
</evidence>
<dbReference type="InParanoid" id="Q54UR8"/>
<dbReference type="AlphaFoldDB" id="Q54UR8"/>
<comment type="caution">
    <text evidence="6">The sequence shown here is derived from an EMBL/GenBank/DDBJ whole genome shotgun (WGS) entry which is preliminary data.</text>
</comment>
<dbReference type="dictyBase" id="DDB_G0280867"/>
<dbReference type="FunCoup" id="Q54UR8">
    <property type="interactions" value="744"/>
</dbReference>
<dbReference type="PaxDb" id="44689-DDB0238788"/>
<evidence type="ECO:0000259" key="2">
    <source>
        <dbReference type="Pfam" id="PF22933"/>
    </source>
</evidence>
<dbReference type="KEGG" id="ddi:DDB_G0280867"/>
<gene>
    <name evidence="6" type="ORF">DDB_G0280867</name>
</gene>
<evidence type="ECO:0000259" key="5">
    <source>
        <dbReference type="Pfam" id="PF25820"/>
    </source>
</evidence>
<dbReference type="EMBL" id="AAFI02000039">
    <property type="protein sequence ID" value="EAL66975.1"/>
    <property type="molecule type" value="Genomic_DNA"/>
</dbReference>
<reference evidence="6 7" key="1">
    <citation type="journal article" date="2005" name="Nature">
        <title>The genome of the social amoeba Dictyostelium discoideum.</title>
        <authorList>
            <consortium name="The Dictyostelium discoideum Sequencing Consortium"/>
            <person name="Eichinger L."/>
            <person name="Pachebat J.A."/>
            <person name="Glockner G."/>
            <person name="Rajandream M.A."/>
            <person name="Sucgang R."/>
            <person name="Berriman M."/>
            <person name="Song J."/>
            <person name="Olsen R."/>
            <person name="Szafranski K."/>
            <person name="Xu Q."/>
            <person name="Tunggal B."/>
            <person name="Kummerfeld S."/>
            <person name="Madera M."/>
            <person name="Konfortov B.A."/>
            <person name="Rivero F."/>
            <person name="Bankier A.T."/>
            <person name="Lehmann R."/>
            <person name="Hamlin N."/>
            <person name="Davies R."/>
            <person name="Gaudet P."/>
            <person name="Fey P."/>
            <person name="Pilcher K."/>
            <person name="Chen G."/>
            <person name="Saunders D."/>
            <person name="Sodergren E."/>
            <person name="Davis P."/>
            <person name="Kerhornou A."/>
            <person name="Nie X."/>
            <person name="Hall N."/>
            <person name="Anjard C."/>
            <person name="Hemphill L."/>
            <person name="Bason N."/>
            <person name="Farbrother P."/>
            <person name="Desany B."/>
            <person name="Just E."/>
            <person name="Morio T."/>
            <person name="Rost R."/>
            <person name="Churcher C."/>
            <person name="Cooper J."/>
            <person name="Haydock S."/>
            <person name="van Driessche N."/>
            <person name="Cronin A."/>
            <person name="Goodhead I."/>
            <person name="Muzny D."/>
            <person name="Mourier T."/>
            <person name="Pain A."/>
            <person name="Lu M."/>
            <person name="Harper D."/>
            <person name="Lindsay R."/>
            <person name="Hauser H."/>
            <person name="James K."/>
            <person name="Quiles M."/>
            <person name="Madan Babu M."/>
            <person name="Saito T."/>
            <person name="Buchrieser C."/>
            <person name="Wardroper A."/>
            <person name="Felder M."/>
            <person name="Thangavelu M."/>
            <person name="Johnson D."/>
            <person name="Knights A."/>
            <person name="Loulseged H."/>
            <person name="Mungall K."/>
            <person name="Oliver K."/>
            <person name="Price C."/>
            <person name="Quail M.A."/>
            <person name="Urushihara H."/>
            <person name="Hernandez J."/>
            <person name="Rabbinowitsch E."/>
            <person name="Steffen D."/>
            <person name="Sanders M."/>
            <person name="Ma J."/>
            <person name="Kohara Y."/>
            <person name="Sharp S."/>
            <person name="Simmonds M."/>
            <person name="Spiegler S."/>
            <person name="Tivey A."/>
            <person name="Sugano S."/>
            <person name="White B."/>
            <person name="Walker D."/>
            <person name="Woodward J."/>
            <person name="Winckler T."/>
            <person name="Tanaka Y."/>
            <person name="Shaulsky G."/>
            <person name="Schleicher M."/>
            <person name="Weinstock G."/>
            <person name="Rosenthal A."/>
            <person name="Cox E.C."/>
            <person name="Chisholm R.L."/>
            <person name="Gibbs R."/>
            <person name="Loomis W.F."/>
            <person name="Platzer M."/>
            <person name="Kay R.R."/>
            <person name="Williams J."/>
            <person name="Dear P.H."/>
            <person name="Noegel A.A."/>
            <person name="Barrell B."/>
            <person name="Kuspa A."/>
        </authorList>
    </citation>
    <scope>NUCLEOTIDE SEQUENCE [LARGE SCALE GENOMIC DNA]</scope>
    <source>
        <strain evidence="6 7">AX4</strain>
    </source>
</reference>
<evidence type="ECO:0000256" key="1">
    <source>
        <dbReference type="SAM" id="Phobius"/>
    </source>
</evidence>
<keyword evidence="1" id="KW-1133">Transmembrane helix</keyword>
<feature type="domain" description="DUF7949" evidence="5">
    <location>
        <begin position="1050"/>
        <end position="1084"/>
    </location>
</feature>
<dbReference type="HOGENOM" id="CLU_004923_0_0_1"/>
<dbReference type="InterPro" id="IPR055463">
    <property type="entry name" value="DUF7035"/>
</dbReference>
<name>Q54UR8_DICDI</name>
<dbReference type="PhylomeDB" id="Q54UR8"/>
<feature type="transmembrane region" description="Helical" evidence="1">
    <location>
        <begin position="1347"/>
        <end position="1370"/>
    </location>
</feature>
<dbReference type="Proteomes" id="UP000002195">
    <property type="component" value="Unassembled WGS sequence"/>
</dbReference>
<dbReference type="InterPro" id="IPR054484">
    <property type="entry name" value="ComC_SSD"/>
</dbReference>
<keyword evidence="1" id="KW-0812">Transmembrane</keyword>
<dbReference type="InterPro" id="IPR057709">
    <property type="entry name" value="DUF7949"/>
</dbReference>
<dbReference type="RefSeq" id="XP_640953.1">
    <property type="nucleotide sequence ID" value="XM_635861.1"/>
</dbReference>
<keyword evidence="1" id="KW-0472">Membrane</keyword>
<feature type="domain" description="ComC supersandwich" evidence="2">
    <location>
        <begin position="1107"/>
        <end position="1319"/>
    </location>
</feature>
<sequence>MTPKNNTMKIFLLILVILFFFFFIFCNAQNPIIKLYDVSENTVDRYTKYPDGTTSTQCHFYFEILIVDTSKSGVGFIVSSSNPNPLFTTIYSIDSAMVFSTEPRVEQNGNYSDTIFTSLLNDSTIINNITINYSCQSIDFGDLTFMYFMANTSLKSTFGFSGVFFFTTKYPIKGFDITSTDALANQIGINSGVYIFNGEFSLDNFIEYNSVQINFLNGNNIEVQIPQSKYQNSNNNNTEIVTVPDINENIILFGKNTHPLFTLISNATDVNPFLFCLGSGGSQSIAQPIYQTNQGIKYLGAFNDYYSAKYNLYLQLNGSLSIIYNATINVTREIPSPLYYTQFIITNTFKNETFLKNSSIFNVHGNSIMKYDGSSSFSMIFGDFQSYITFPFGFINGTNFNYTTKISLLQEPISKQPSQSFLINNYVSQVPADIVATPSELHRVLPKLLYFEIVKLFDGFFLFRITIANGIYMRMKDDSGYTIIGYESLVTNGNGGFFFEFIGIYRSSVFESIDIFNEFGLKTTYFVGDYYSVDPVSKIYSTHKPINSYLAYDISFLKNDIDVTNKSIDNILFFSFDGIDNNTPIFFIKGDDASFSNDLKEFSYGKWNSTISKYQINFRVPGNTQTGIFPFNLMFGFSIPMVSDVLPYTSQLRIKNSYLDVFGPIFQTITKINNNNVIGWSFSISDPINGFLKGKIIVKGEMDSSIYIFNLNETNLISGDIYLGSYEINITIPLKCASQNYIITDVELIDRQNNLNLFSTWNIKASIKTPFFNFLNDSSINKIYKLCNGVNDGIDSSPPVLKSFDVVRFSSGNNLHSIFFVFVAVDEETGLKDDQFPIVYLTSLYLETLQCTSRLVSKNSTSATFSCEIEIPYAFGYNQDIIFSIYGFINNGGYFSGYSSEMLKNNSLLFSMTDIELIKKLYIEKTTSITSNENELWIIGKQFNLKQTVHIKYYGDLTFTQISKPTQVYSVAMFINDTKLTDKPFIIKIVEDPPNINTNSESNEYIVNPIIYDYGDFEPTPIPTIPSTPTPTSTLLPTLSPLPTNKPQKCLGEPECGGESHGYCSLTGCICYEPWVGVDCTSKVIIIPQPSINTTKPTTEIPIEVPSTGNNQTTNNIIFKSLLSIVSIRELDFQSKQVKLFPLERWIFKSISESKSQYISTIENSNLKTTITVHIEWFNSTTNISFANSQLTMNPSTVKYTIEISEYKFSNRLNQLQLVMSVSLETNKKSEDICSSSKFGESSNGDNSNYFKIQIDNHSLYGRFIKRAIIDSYVRSIENVLLDSSMETIKTPSSSQSYIGITIPIYSNSSIIDPDFSVLIDSKSVTSDENHSICNSNPKSKLTTPQLAGIIIGSVGFVAVIIIAITYHFMKNRQNSKLFKSMGLKLKQLNQ</sequence>
<evidence type="ECO:0000259" key="4">
    <source>
        <dbReference type="Pfam" id="PF23034"/>
    </source>
</evidence>
<dbReference type="PANTHER" id="PTHR31378:SF29">
    <property type="entry name" value="EGF-LIKE DOMAIN-CONTAINING PROTEIN-RELATED"/>
    <property type="match status" value="1"/>
</dbReference>
<feature type="domain" description="DUF7034" evidence="3">
    <location>
        <begin position="799"/>
        <end position="910"/>
    </location>
</feature>
<proteinExistence type="predicted"/>
<dbReference type="Pfam" id="PF22933">
    <property type="entry name" value="ComC_SSD"/>
    <property type="match status" value="1"/>
</dbReference>
<dbReference type="Pfam" id="PF25820">
    <property type="entry name" value="DUF7949"/>
    <property type="match status" value="1"/>
</dbReference>
<keyword evidence="7" id="KW-1185">Reference proteome</keyword>
<evidence type="ECO:0000313" key="7">
    <source>
        <dbReference type="Proteomes" id="UP000002195"/>
    </source>
</evidence>
<dbReference type="eggNOG" id="ENOG502SC7H">
    <property type="taxonomic scope" value="Eukaryota"/>
</dbReference>
<feature type="domain" description="DUF7035" evidence="4">
    <location>
        <begin position="660"/>
        <end position="788"/>
    </location>
</feature>
<dbReference type="Pfam" id="PF23034">
    <property type="entry name" value="DUF7035"/>
    <property type="match status" value="1"/>
</dbReference>
<dbReference type="GlyGen" id="Q54UR8">
    <property type="glycosylation" value="1 site"/>
</dbReference>
<dbReference type="GeneID" id="8622757"/>
<evidence type="ECO:0000259" key="3">
    <source>
        <dbReference type="Pfam" id="PF23033"/>
    </source>
</evidence>
<accession>Q54UR8</accession>